<dbReference type="Gene3D" id="1.10.1740.10">
    <property type="match status" value="1"/>
</dbReference>
<dbReference type="InterPro" id="IPR039425">
    <property type="entry name" value="RNA_pol_sigma-70-like"/>
</dbReference>
<keyword evidence="3" id="KW-0731">Sigma factor</keyword>
<keyword evidence="8" id="KW-1185">Reference proteome</keyword>
<dbReference type="GO" id="GO:0003677">
    <property type="term" value="F:DNA binding"/>
    <property type="evidence" value="ECO:0007669"/>
    <property type="project" value="InterPro"/>
</dbReference>
<evidence type="ECO:0000256" key="3">
    <source>
        <dbReference type="ARBA" id="ARBA00023082"/>
    </source>
</evidence>
<dbReference type="NCBIfam" id="TIGR02937">
    <property type="entry name" value="sigma70-ECF"/>
    <property type="match status" value="1"/>
</dbReference>
<dbReference type="GO" id="GO:0006352">
    <property type="term" value="P:DNA-templated transcription initiation"/>
    <property type="evidence" value="ECO:0007669"/>
    <property type="project" value="InterPro"/>
</dbReference>
<accession>A0A2T0KJ12</accession>
<evidence type="ECO:0000259" key="6">
    <source>
        <dbReference type="Pfam" id="PF08281"/>
    </source>
</evidence>
<organism evidence="7 8">
    <name type="scientific">Actinoplanes italicus</name>
    <dbReference type="NCBI Taxonomy" id="113567"/>
    <lineage>
        <taxon>Bacteria</taxon>
        <taxon>Bacillati</taxon>
        <taxon>Actinomycetota</taxon>
        <taxon>Actinomycetes</taxon>
        <taxon>Micromonosporales</taxon>
        <taxon>Micromonosporaceae</taxon>
        <taxon>Actinoplanes</taxon>
    </lineage>
</organism>
<dbReference type="InterPro" id="IPR007627">
    <property type="entry name" value="RNA_pol_sigma70_r2"/>
</dbReference>
<protein>
    <submittedName>
        <fullName evidence="7">RNA polymerase sigma factor (Sigma-70 family)</fullName>
    </submittedName>
</protein>
<dbReference type="PANTHER" id="PTHR43133">
    <property type="entry name" value="RNA POLYMERASE ECF-TYPE SIGMA FACTO"/>
    <property type="match status" value="1"/>
</dbReference>
<dbReference type="InterPro" id="IPR013324">
    <property type="entry name" value="RNA_pol_sigma_r3/r4-like"/>
</dbReference>
<evidence type="ECO:0000313" key="8">
    <source>
        <dbReference type="Proteomes" id="UP000239415"/>
    </source>
</evidence>
<name>A0A2T0KJ12_9ACTN</name>
<evidence type="ECO:0000256" key="2">
    <source>
        <dbReference type="ARBA" id="ARBA00023015"/>
    </source>
</evidence>
<dbReference type="OrthoDB" id="5244107at2"/>
<dbReference type="AlphaFoldDB" id="A0A2T0KJ12"/>
<feature type="domain" description="RNA polymerase sigma factor 70 region 4 type 2" evidence="6">
    <location>
        <begin position="136"/>
        <end position="184"/>
    </location>
</feature>
<evidence type="ECO:0000313" key="7">
    <source>
        <dbReference type="EMBL" id="PRX23508.1"/>
    </source>
</evidence>
<feature type="domain" description="RNA polymerase sigma-70 region 2" evidence="5">
    <location>
        <begin position="27"/>
        <end position="95"/>
    </location>
</feature>
<keyword evidence="4" id="KW-0804">Transcription</keyword>
<dbReference type="InterPro" id="IPR014284">
    <property type="entry name" value="RNA_pol_sigma-70_dom"/>
</dbReference>
<dbReference type="EMBL" id="PVMZ01000003">
    <property type="protein sequence ID" value="PRX23508.1"/>
    <property type="molecule type" value="Genomic_DNA"/>
</dbReference>
<comment type="caution">
    <text evidence="7">The sequence shown here is derived from an EMBL/GenBank/DDBJ whole genome shotgun (WGS) entry which is preliminary data.</text>
</comment>
<reference evidence="7 8" key="1">
    <citation type="submission" date="2018-03" db="EMBL/GenBank/DDBJ databases">
        <title>Genomic Encyclopedia of Archaeal and Bacterial Type Strains, Phase II (KMG-II): from individual species to whole genera.</title>
        <authorList>
            <person name="Goeker M."/>
        </authorList>
    </citation>
    <scope>NUCLEOTIDE SEQUENCE [LARGE SCALE GENOMIC DNA]</scope>
    <source>
        <strain evidence="7 8">DSM 43146</strain>
    </source>
</reference>
<dbReference type="Proteomes" id="UP000239415">
    <property type="component" value="Unassembled WGS sequence"/>
</dbReference>
<dbReference type="Pfam" id="PF08281">
    <property type="entry name" value="Sigma70_r4_2"/>
    <property type="match status" value="1"/>
</dbReference>
<sequence length="196" mass="22378">MTAPTVDEGLDLVRRHQAGDPDAFAEIYRSHYDTVYRFVYRRLPDKYLAQDLTHDTFTRAFARLTTNFECRDKAIGAWLVTIARNLISDHFKKKSNRSSSLFDIVPEDSADRLRDSRAPAADEPVLAAMAHAELRARLLVALELLTEPQRNVIILRFFRELSIADASAEMGMTDAALKTLTWRATQSLARYMRRSS</sequence>
<keyword evidence="2" id="KW-0805">Transcription regulation</keyword>
<dbReference type="PANTHER" id="PTHR43133:SF57">
    <property type="entry name" value="RNA POLYMERASE SIGMA-70 FACTOR"/>
    <property type="match status" value="1"/>
</dbReference>
<dbReference type="Gene3D" id="1.10.10.10">
    <property type="entry name" value="Winged helix-like DNA-binding domain superfamily/Winged helix DNA-binding domain"/>
    <property type="match status" value="1"/>
</dbReference>
<comment type="similarity">
    <text evidence="1">Belongs to the sigma-70 factor family. ECF subfamily.</text>
</comment>
<evidence type="ECO:0000259" key="5">
    <source>
        <dbReference type="Pfam" id="PF04542"/>
    </source>
</evidence>
<dbReference type="SUPFAM" id="SSF88946">
    <property type="entry name" value="Sigma2 domain of RNA polymerase sigma factors"/>
    <property type="match status" value="1"/>
</dbReference>
<dbReference type="SUPFAM" id="SSF88659">
    <property type="entry name" value="Sigma3 and sigma4 domains of RNA polymerase sigma factors"/>
    <property type="match status" value="1"/>
</dbReference>
<dbReference type="InterPro" id="IPR036388">
    <property type="entry name" value="WH-like_DNA-bd_sf"/>
</dbReference>
<proteinExistence type="inferred from homology"/>
<dbReference type="InterPro" id="IPR013325">
    <property type="entry name" value="RNA_pol_sigma_r2"/>
</dbReference>
<evidence type="ECO:0000256" key="4">
    <source>
        <dbReference type="ARBA" id="ARBA00023163"/>
    </source>
</evidence>
<gene>
    <name evidence="7" type="ORF">CLV67_103256</name>
</gene>
<dbReference type="Pfam" id="PF04542">
    <property type="entry name" value="Sigma70_r2"/>
    <property type="match status" value="1"/>
</dbReference>
<evidence type="ECO:0000256" key="1">
    <source>
        <dbReference type="ARBA" id="ARBA00010641"/>
    </source>
</evidence>
<dbReference type="InterPro" id="IPR013249">
    <property type="entry name" value="RNA_pol_sigma70_r4_t2"/>
</dbReference>
<dbReference type="GO" id="GO:0016987">
    <property type="term" value="F:sigma factor activity"/>
    <property type="evidence" value="ECO:0007669"/>
    <property type="project" value="UniProtKB-KW"/>
</dbReference>
<dbReference type="RefSeq" id="WP_106316696.1">
    <property type="nucleotide sequence ID" value="NZ_BOMO01000041.1"/>
</dbReference>